<keyword evidence="11 16" id="KW-0472">Membrane</keyword>
<evidence type="ECO:0000313" key="18">
    <source>
        <dbReference type="EMBL" id="MFC0581036.1"/>
    </source>
</evidence>
<comment type="function">
    <text evidence="12 15">Subunits I and II form the functional core of the enzyme complex. Electrons originating in cytochrome c are transferred via heme a and Cu(A) to the binuclear center formed by heme a3 and Cu(B).</text>
</comment>
<evidence type="ECO:0000256" key="15">
    <source>
        <dbReference type="RuleBase" id="RU004024"/>
    </source>
</evidence>
<dbReference type="Gene3D" id="1.10.287.90">
    <property type="match status" value="1"/>
</dbReference>
<feature type="transmembrane region" description="Helical" evidence="16">
    <location>
        <begin position="103"/>
        <end position="120"/>
    </location>
</feature>
<feature type="transmembrane region" description="Helical" evidence="16">
    <location>
        <begin position="56"/>
        <end position="82"/>
    </location>
</feature>
<evidence type="ECO:0000256" key="7">
    <source>
        <dbReference type="ARBA" id="ARBA00022967"/>
    </source>
</evidence>
<dbReference type="SUPFAM" id="SSF81464">
    <property type="entry name" value="Cytochrome c oxidase subunit II-like, transmembrane region"/>
    <property type="match status" value="1"/>
</dbReference>
<dbReference type="InterPro" id="IPR011759">
    <property type="entry name" value="Cyt_c_oxidase_su2_TM_dom"/>
</dbReference>
<comment type="subcellular location">
    <subcellularLocation>
        <location evidence="14">Cell membrane</location>
        <topology evidence="14">Multi-pass membrane protein</topology>
    </subcellularLocation>
    <subcellularLocation>
        <location evidence="1">Membrane</location>
        <topology evidence="1">Multi-pass membrane protein</topology>
    </subcellularLocation>
</comment>
<keyword evidence="5 14" id="KW-0812">Transmembrane</keyword>
<accession>A0ABV6P7C8</accession>
<dbReference type="EMBL" id="JBHLUB010000001">
    <property type="protein sequence ID" value="MFC0581036.1"/>
    <property type="molecule type" value="Genomic_DNA"/>
</dbReference>
<protein>
    <recommendedName>
        <fullName evidence="15">Cytochrome c oxidase subunit 2</fullName>
        <ecNumber evidence="15">7.1.1.9</ecNumber>
    </recommendedName>
</protein>
<evidence type="ECO:0000256" key="4">
    <source>
        <dbReference type="ARBA" id="ARBA00022660"/>
    </source>
</evidence>
<evidence type="ECO:0000256" key="10">
    <source>
        <dbReference type="ARBA" id="ARBA00023008"/>
    </source>
</evidence>
<keyword evidence="3 14" id="KW-0813">Transport</keyword>
<name>A0ABV6P7C8_9MICC</name>
<dbReference type="CDD" id="cd13919">
    <property type="entry name" value="CuRO_HCO_II_like_5"/>
    <property type="match status" value="1"/>
</dbReference>
<dbReference type="PANTHER" id="PTHR22888">
    <property type="entry name" value="CYTOCHROME C OXIDASE, SUBUNIT II"/>
    <property type="match status" value="1"/>
</dbReference>
<dbReference type="PROSITE" id="PS50857">
    <property type="entry name" value="COX2_CUA"/>
    <property type="match status" value="1"/>
</dbReference>
<evidence type="ECO:0000313" key="19">
    <source>
        <dbReference type="Proteomes" id="UP001589862"/>
    </source>
</evidence>
<evidence type="ECO:0000256" key="5">
    <source>
        <dbReference type="ARBA" id="ARBA00022692"/>
    </source>
</evidence>
<keyword evidence="6 15" id="KW-0479">Metal-binding</keyword>
<evidence type="ECO:0000256" key="1">
    <source>
        <dbReference type="ARBA" id="ARBA00004141"/>
    </source>
</evidence>
<keyword evidence="7" id="KW-1278">Translocase</keyword>
<comment type="cofactor">
    <cofactor evidence="15">
        <name>Cu cation</name>
        <dbReference type="ChEBI" id="CHEBI:23378"/>
    </cofactor>
    <text evidence="15">Binds a copper A center.</text>
</comment>
<feature type="domain" description="Cytochrome oxidase subunit II copper A binding" evidence="17">
    <location>
        <begin position="134"/>
        <end position="264"/>
    </location>
</feature>
<keyword evidence="19" id="KW-1185">Reference proteome</keyword>
<keyword evidence="8 14" id="KW-0249">Electron transport</keyword>
<dbReference type="PRINTS" id="PR01166">
    <property type="entry name" value="CYCOXIDASEII"/>
</dbReference>
<evidence type="ECO:0000256" key="14">
    <source>
        <dbReference type="RuleBase" id="RU000456"/>
    </source>
</evidence>
<evidence type="ECO:0000259" key="17">
    <source>
        <dbReference type="PROSITE" id="PS50857"/>
    </source>
</evidence>
<evidence type="ECO:0000256" key="8">
    <source>
        <dbReference type="ARBA" id="ARBA00022982"/>
    </source>
</evidence>
<evidence type="ECO:0000256" key="3">
    <source>
        <dbReference type="ARBA" id="ARBA00022448"/>
    </source>
</evidence>
<proteinExistence type="inferred from homology"/>
<evidence type="ECO:0000256" key="16">
    <source>
        <dbReference type="SAM" id="Phobius"/>
    </source>
</evidence>
<dbReference type="SUPFAM" id="SSF49503">
    <property type="entry name" value="Cupredoxins"/>
    <property type="match status" value="1"/>
</dbReference>
<dbReference type="Gene3D" id="2.60.40.420">
    <property type="entry name" value="Cupredoxins - blue copper proteins"/>
    <property type="match status" value="1"/>
</dbReference>
<dbReference type="PROSITE" id="PS00078">
    <property type="entry name" value="COX2"/>
    <property type="match status" value="1"/>
</dbReference>
<gene>
    <name evidence="18" type="primary">coxB</name>
    <name evidence="18" type="ORF">ACFFFR_01355</name>
</gene>
<keyword evidence="4 14" id="KW-0679">Respiratory chain</keyword>
<dbReference type="EC" id="7.1.1.9" evidence="15"/>
<sequence length="287" mass="32600">MSSHKRTNNRRSRLLKGVAVASTAALVLTGCSEEVQRGWLPGSRETTNHNPYLTDLWVNSWIAATAIGLLVWGLMIWVIIAYRRRKNDVGYPKQLAYNVPLEILYTVVPLVMVFVLFGFTDQVQRAVDTPPAEEPELVVNVVGKQWAWDFNYEYKGMEKNDPTIQAHLDGQDGKRDTLPTLYLPVDVPVKLELTSRDVIHSFWVPAFLQKRDMIPGKPNYMYLTPGEIGDFDGKCAELCGEYHSEMLFNVKVVEESEFIDHLNTLEDGLLDDKYDRNPNQNPVGEGN</sequence>
<dbReference type="InterPro" id="IPR001505">
    <property type="entry name" value="Copper_CuA"/>
</dbReference>
<keyword evidence="10 15" id="KW-0186">Copper</keyword>
<comment type="caution">
    <text evidence="18">The sequence shown here is derived from an EMBL/GenBank/DDBJ whole genome shotgun (WGS) entry which is preliminary data.</text>
</comment>
<dbReference type="Proteomes" id="UP001589862">
    <property type="component" value="Unassembled WGS sequence"/>
</dbReference>
<dbReference type="RefSeq" id="WP_377457548.1">
    <property type="nucleotide sequence ID" value="NZ_JBHLUB010000001.1"/>
</dbReference>
<evidence type="ECO:0000256" key="9">
    <source>
        <dbReference type="ARBA" id="ARBA00022989"/>
    </source>
</evidence>
<dbReference type="PROSITE" id="PS51257">
    <property type="entry name" value="PROKAR_LIPOPROTEIN"/>
    <property type="match status" value="1"/>
</dbReference>
<keyword evidence="9 16" id="KW-1133">Transmembrane helix</keyword>
<evidence type="ECO:0000256" key="12">
    <source>
        <dbReference type="ARBA" id="ARBA00024688"/>
    </source>
</evidence>
<organism evidence="18 19">
    <name type="scientific">Micrococcoides hystricis</name>
    <dbReference type="NCBI Taxonomy" id="1572761"/>
    <lineage>
        <taxon>Bacteria</taxon>
        <taxon>Bacillati</taxon>
        <taxon>Actinomycetota</taxon>
        <taxon>Actinomycetes</taxon>
        <taxon>Micrococcales</taxon>
        <taxon>Micrococcaceae</taxon>
        <taxon>Micrococcoides</taxon>
    </lineage>
</organism>
<evidence type="ECO:0000256" key="2">
    <source>
        <dbReference type="ARBA" id="ARBA00007866"/>
    </source>
</evidence>
<comment type="similarity">
    <text evidence="2 14">Belongs to the cytochrome c oxidase subunit 2 family.</text>
</comment>
<dbReference type="InterPro" id="IPR002429">
    <property type="entry name" value="CcO_II-like_C"/>
</dbReference>
<dbReference type="InterPro" id="IPR036257">
    <property type="entry name" value="Cyt_c_oxidase_su2_TM_sf"/>
</dbReference>
<comment type="catalytic activity">
    <reaction evidence="13 15">
        <text>4 Fe(II)-[cytochrome c] + O2 + 8 H(+)(in) = 4 Fe(III)-[cytochrome c] + 2 H2O + 4 H(+)(out)</text>
        <dbReference type="Rhea" id="RHEA:11436"/>
        <dbReference type="Rhea" id="RHEA-COMP:10350"/>
        <dbReference type="Rhea" id="RHEA-COMP:14399"/>
        <dbReference type="ChEBI" id="CHEBI:15377"/>
        <dbReference type="ChEBI" id="CHEBI:15378"/>
        <dbReference type="ChEBI" id="CHEBI:15379"/>
        <dbReference type="ChEBI" id="CHEBI:29033"/>
        <dbReference type="ChEBI" id="CHEBI:29034"/>
        <dbReference type="EC" id="7.1.1.9"/>
    </reaction>
</comment>
<dbReference type="InterPro" id="IPR008972">
    <property type="entry name" value="Cupredoxin"/>
</dbReference>
<dbReference type="NCBIfam" id="TIGR02866">
    <property type="entry name" value="CoxB"/>
    <property type="match status" value="1"/>
</dbReference>
<evidence type="ECO:0000256" key="11">
    <source>
        <dbReference type="ARBA" id="ARBA00023136"/>
    </source>
</evidence>
<dbReference type="Pfam" id="PF02790">
    <property type="entry name" value="COX2_TM"/>
    <property type="match status" value="1"/>
</dbReference>
<dbReference type="InterPro" id="IPR014222">
    <property type="entry name" value="Cyt_c_oxidase_su2"/>
</dbReference>
<reference evidence="18 19" key="1">
    <citation type="submission" date="2024-09" db="EMBL/GenBank/DDBJ databases">
        <authorList>
            <person name="Sun Q."/>
            <person name="Mori K."/>
        </authorList>
    </citation>
    <scope>NUCLEOTIDE SEQUENCE [LARGE SCALE GENOMIC DNA]</scope>
    <source>
        <strain evidence="18 19">NCAIM B.02604</strain>
    </source>
</reference>
<evidence type="ECO:0000256" key="13">
    <source>
        <dbReference type="ARBA" id="ARBA00047816"/>
    </source>
</evidence>
<dbReference type="InterPro" id="IPR045187">
    <property type="entry name" value="CcO_II"/>
</dbReference>
<dbReference type="PANTHER" id="PTHR22888:SF9">
    <property type="entry name" value="CYTOCHROME C OXIDASE SUBUNIT 2"/>
    <property type="match status" value="1"/>
</dbReference>
<dbReference type="Pfam" id="PF00116">
    <property type="entry name" value="COX2"/>
    <property type="match status" value="1"/>
</dbReference>
<evidence type="ECO:0000256" key="6">
    <source>
        <dbReference type="ARBA" id="ARBA00022723"/>
    </source>
</evidence>